<keyword evidence="2" id="KW-1185">Reference proteome</keyword>
<protein>
    <submittedName>
        <fullName evidence="1">Uncharacterized protein</fullName>
    </submittedName>
</protein>
<dbReference type="Proteomes" id="UP000092124">
    <property type="component" value="Unassembled WGS sequence"/>
</dbReference>
<dbReference type="STRING" id="56216.A0A1A6FYQ5"/>
<dbReference type="EMBL" id="LZPO01112474">
    <property type="protein sequence ID" value="OBS58695.1"/>
    <property type="molecule type" value="Genomic_DNA"/>
</dbReference>
<comment type="caution">
    <text evidence="1">The sequence shown here is derived from an EMBL/GenBank/DDBJ whole genome shotgun (WGS) entry which is preliminary data.</text>
</comment>
<proteinExistence type="predicted"/>
<organism evidence="1 2">
    <name type="scientific">Neotoma lepida</name>
    <name type="common">Desert woodrat</name>
    <dbReference type="NCBI Taxonomy" id="56216"/>
    <lineage>
        <taxon>Eukaryota</taxon>
        <taxon>Metazoa</taxon>
        <taxon>Chordata</taxon>
        <taxon>Craniata</taxon>
        <taxon>Vertebrata</taxon>
        <taxon>Euteleostomi</taxon>
        <taxon>Mammalia</taxon>
        <taxon>Eutheria</taxon>
        <taxon>Euarchontoglires</taxon>
        <taxon>Glires</taxon>
        <taxon>Rodentia</taxon>
        <taxon>Myomorpha</taxon>
        <taxon>Muroidea</taxon>
        <taxon>Cricetidae</taxon>
        <taxon>Neotominae</taxon>
        <taxon>Neotoma</taxon>
    </lineage>
</organism>
<accession>A0A1A6FYQ5</accession>
<evidence type="ECO:0000313" key="1">
    <source>
        <dbReference type="EMBL" id="OBS58695.1"/>
    </source>
</evidence>
<dbReference type="OrthoDB" id="9944568at2759"/>
<reference evidence="1 2" key="1">
    <citation type="submission" date="2016-06" db="EMBL/GenBank/DDBJ databases">
        <title>The Draft Genome Sequence and Annotation of the Desert Woodrat Neotoma lepida.</title>
        <authorList>
            <person name="Campbell M."/>
            <person name="Oakeson K.F."/>
            <person name="Yandell M."/>
            <person name="Halpert J.R."/>
            <person name="Dearing D."/>
        </authorList>
    </citation>
    <scope>NUCLEOTIDE SEQUENCE [LARGE SCALE GENOMIC DNA]</scope>
    <source>
        <strain evidence="1">417</strain>
        <tissue evidence="1">Liver</tissue>
    </source>
</reference>
<gene>
    <name evidence="1" type="ORF">A6R68_10180</name>
</gene>
<name>A0A1A6FYQ5_NEOLE</name>
<sequence length="100" mass="11023">AVELNVQSNQYCHAQKDFVSHPDPKSSNIFGGNLTQTLAIMPDTAHLLAGFSNMLFLSLGLFTSSHQDRDLSLFIMRSKGHIDQHTVAVEHHNGVDTSSF</sequence>
<evidence type="ECO:0000313" key="2">
    <source>
        <dbReference type="Proteomes" id="UP000092124"/>
    </source>
</evidence>
<dbReference type="AlphaFoldDB" id="A0A1A6FYQ5"/>
<feature type="non-terminal residue" evidence="1">
    <location>
        <position position="1"/>
    </location>
</feature>